<dbReference type="Proteomes" id="UP001480595">
    <property type="component" value="Unassembled WGS sequence"/>
</dbReference>
<dbReference type="GeneID" id="92089434"/>
<comment type="caution">
    <text evidence="2">The sequence shown here is derived from an EMBL/GenBank/DDBJ whole genome shotgun (WGS) entry which is preliminary data.</text>
</comment>
<organism evidence="2 3">
    <name type="scientific">Apiospora phragmitis</name>
    <dbReference type="NCBI Taxonomy" id="2905665"/>
    <lineage>
        <taxon>Eukaryota</taxon>
        <taxon>Fungi</taxon>
        <taxon>Dikarya</taxon>
        <taxon>Ascomycota</taxon>
        <taxon>Pezizomycotina</taxon>
        <taxon>Sordariomycetes</taxon>
        <taxon>Xylariomycetidae</taxon>
        <taxon>Amphisphaeriales</taxon>
        <taxon>Apiosporaceae</taxon>
        <taxon>Apiospora</taxon>
    </lineage>
</organism>
<dbReference type="RefSeq" id="XP_066718538.1">
    <property type="nucleotide sequence ID" value="XM_066856371.1"/>
</dbReference>
<name>A0ABR1VS60_9PEZI</name>
<evidence type="ECO:0000313" key="2">
    <source>
        <dbReference type="EMBL" id="KAK8074063.1"/>
    </source>
</evidence>
<feature type="region of interest" description="Disordered" evidence="1">
    <location>
        <begin position="138"/>
        <end position="164"/>
    </location>
</feature>
<feature type="compositionally biased region" description="Basic and acidic residues" evidence="1">
    <location>
        <begin position="26"/>
        <end position="37"/>
    </location>
</feature>
<keyword evidence="3" id="KW-1185">Reference proteome</keyword>
<evidence type="ECO:0000256" key="1">
    <source>
        <dbReference type="SAM" id="MobiDB-lite"/>
    </source>
</evidence>
<accession>A0ABR1VS60</accession>
<gene>
    <name evidence="2" type="ORF">PG994_004962</name>
</gene>
<evidence type="ECO:0008006" key="4">
    <source>
        <dbReference type="Google" id="ProtNLM"/>
    </source>
</evidence>
<dbReference type="EMBL" id="JAQQWL010000005">
    <property type="protein sequence ID" value="KAK8074063.1"/>
    <property type="molecule type" value="Genomic_DNA"/>
</dbReference>
<protein>
    <recommendedName>
        <fullName evidence="4">Tail assembly chaperone</fullName>
    </recommendedName>
</protein>
<feature type="compositionally biased region" description="Polar residues" evidence="1">
    <location>
        <begin position="138"/>
        <end position="148"/>
    </location>
</feature>
<proteinExistence type="predicted"/>
<evidence type="ECO:0000313" key="3">
    <source>
        <dbReference type="Proteomes" id="UP001480595"/>
    </source>
</evidence>
<reference evidence="2 3" key="1">
    <citation type="submission" date="2023-01" db="EMBL/GenBank/DDBJ databases">
        <title>Analysis of 21 Apiospora genomes using comparative genomics revels a genus with tremendous synthesis potential of carbohydrate active enzymes and secondary metabolites.</title>
        <authorList>
            <person name="Sorensen T."/>
        </authorList>
    </citation>
    <scope>NUCLEOTIDE SEQUENCE [LARGE SCALE GENOMIC DNA]</scope>
    <source>
        <strain evidence="2 3">CBS 135458</strain>
    </source>
</reference>
<feature type="compositionally biased region" description="Acidic residues" evidence="1">
    <location>
        <begin position="152"/>
        <end position="164"/>
    </location>
</feature>
<feature type="region of interest" description="Disordered" evidence="1">
    <location>
        <begin position="1"/>
        <end position="60"/>
    </location>
</feature>
<sequence>MEFTSQPIAAGSTPVATLSGLQYKPRTADEREADAKKNAPKYARQKTLRPRRRLQRRRRLLARGQDPWLRIKQTLPEFLEGHTQKRADAGQDLTGEELDLLATAVIRVAKKDLEGAGRDPKVVDDAFVKEVKAVVQKVTTQHNLPQSRQQDDGEDEEAEEEEDD</sequence>
<feature type="compositionally biased region" description="Basic residues" evidence="1">
    <location>
        <begin position="43"/>
        <end position="60"/>
    </location>
</feature>